<dbReference type="RefSeq" id="WP_064481321.1">
    <property type="nucleotide sequence ID" value="NZ_CP015641.1"/>
</dbReference>
<organism evidence="1 2">
    <name type="scientific">Stutzerimonas stutzeri</name>
    <name type="common">Pseudomonas stutzeri</name>
    <dbReference type="NCBI Taxonomy" id="316"/>
    <lineage>
        <taxon>Bacteria</taxon>
        <taxon>Pseudomonadati</taxon>
        <taxon>Pseudomonadota</taxon>
        <taxon>Gammaproteobacteria</taxon>
        <taxon>Pseudomonadales</taxon>
        <taxon>Pseudomonadaceae</taxon>
        <taxon>Stutzerimonas</taxon>
    </lineage>
</organism>
<dbReference type="Proteomes" id="UP000077787">
    <property type="component" value="Chromosome"/>
</dbReference>
<dbReference type="EMBL" id="CP015641">
    <property type="protein sequence ID" value="ANF25408.1"/>
    <property type="molecule type" value="Genomic_DNA"/>
</dbReference>
<evidence type="ECO:0000313" key="1">
    <source>
        <dbReference type="EMBL" id="ANF25408.1"/>
    </source>
</evidence>
<dbReference type="AlphaFoldDB" id="A0A172WPJ4"/>
<reference evidence="1 2" key="1">
    <citation type="submission" date="2016-05" db="EMBL/GenBank/DDBJ databases">
        <title>Genome sequence of Pseudomonas stutzeri 273 and identification of the exopolysaccharide biosynthesis locus.</title>
        <authorList>
            <person name="Wu S."/>
            <person name="Sun C."/>
        </authorList>
    </citation>
    <scope>NUCLEOTIDE SEQUENCE [LARGE SCALE GENOMIC DNA]</scope>
    <source>
        <strain evidence="1 2">273</strain>
    </source>
</reference>
<accession>A0A172WPJ4</accession>
<protein>
    <submittedName>
        <fullName evidence="1">Uncharacterized protein</fullName>
    </submittedName>
</protein>
<proteinExistence type="predicted"/>
<sequence length="133" mass="15030">MEKSNLKNQAEVKGWIGGQISGYKRKQKALFLIDFVKMIEMLEYPAFKLTSSMAKKLIAGFTEGKSISNNYLIGSFAEAGNKAKQANLDDLVLSLVERHQQIYTEQWAMAKAQIDKDAIELKAKLKQELREST</sequence>
<dbReference type="OrthoDB" id="6943014at2"/>
<gene>
    <name evidence="1" type="ORF">PS273GM_09740</name>
</gene>
<name>A0A172WPJ4_STUST</name>
<evidence type="ECO:0000313" key="2">
    <source>
        <dbReference type="Proteomes" id="UP000077787"/>
    </source>
</evidence>